<sequence>MKRLFYIFTILLLLLLGGCAPENQKTPPPEAGKLPVVVSFHAMGELAHAIGGDKVDIHMIIPEGEEPHGFQPKSSDLTALSQARIFIINGCGLETWADKAVEAAGNEQLAVVTASDGADIHYVEMKQILPGRKPEKQADPHVWLSLKNAKIEARNIRDAFAAADPDHADYYTQRYMEFVQKTDALYARYQLKFNTAPSRTFVTGHAAFAYLARDFGLRQLSLTNVFASGEPSARHMTELADACKAAHVQTIFVENMESPKIAETLAQETGASLESIDTLEEGDEDETYLSVMEDNLEKIYTSLQES</sequence>
<evidence type="ECO:0000313" key="5">
    <source>
        <dbReference type="EMBL" id="NME27058.1"/>
    </source>
</evidence>
<dbReference type="Pfam" id="PF01297">
    <property type="entry name" value="ZnuA"/>
    <property type="match status" value="1"/>
</dbReference>
<gene>
    <name evidence="5" type="ORF">HF872_00240</name>
</gene>
<proteinExistence type="inferred from homology"/>
<dbReference type="AlphaFoldDB" id="A0A848BQC7"/>
<keyword evidence="3" id="KW-0732">Signal</keyword>
<protein>
    <submittedName>
        <fullName evidence="5">Zinc ABC transporter solute-binding protein</fullName>
    </submittedName>
</protein>
<organism evidence="5 6">
    <name type="scientific">Megasphaera hexanoica</name>
    <dbReference type="NCBI Taxonomy" id="1675036"/>
    <lineage>
        <taxon>Bacteria</taxon>
        <taxon>Bacillati</taxon>
        <taxon>Bacillota</taxon>
        <taxon>Negativicutes</taxon>
        <taxon>Veillonellales</taxon>
        <taxon>Veillonellaceae</taxon>
        <taxon>Megasphaera</taxon>
    </lineage>
</organism>
<evidence type="ECO:0000313" key="6">
    <source>
        <dbReference type="Proteomes" id="UP000591071"/>
    </source>
</evidence>
<dbReference type="PANTHER" id="PTHR42953:SF3">
    <property type="entry name" value="HIGH-AFFINITY ZINC UPTAKE SYSTEM PROTEIN ZNUA"/>
    <property type="match status" value="1"/>
</dbReference>
<dbReference type="PANTHER" id="PTHR42953">
    <property type="entry name" value="HIGH-AFFINITY ZINC UPTAKE SYSTEM PROTEIN ZNUA-RELATED"/>
    <property type="match status" value="1"/>
</dbReference>
<reference evidence="5 6" key="1">
    <citation type="submission" date="2020-04" db="EMBL/GenBank/DDBJ databases">
        <authorList>
            <person name="Hitch T.C.A."/>
            <person name="Wylensek D."/>
            <person name="Clavel T."/>
        </authorList>
    </citation>
    <scope>NUCLEOTIDE SEQUENCE [LARGE SCALE GENOMIC DNA]</scope>
    <source>
        <strain evidence="5 6">Oil-RF-744-FAT-WT-6-1</strain>
    </source>
</reference>
<accession>A0A848BQC7</accession>
<dbReference type="InterPro" id="IPR006127">
    <property type="entry name" value="ZnuA-like"/>
</dbReference>
<dbReference type="InterPro" id="IPR050492">
    <property type="entry name" value="Bact_metal-bind_prot9"/>
</dbReference>
<dbReference type="Gene3D" id="3.40.50.1980">
    <property type="entry name" value="Nitrogenase molybdenum iron protein domain"/>
    <property type="match status" value="2"/>
</dbReference>
<evidence type="ECO:0000256" key="1">
    <source>
        <dbReference type="ARBA" id="ARBA00011028"/>
    </source>
</evidence>
<dbReference type="SUPFAM" id="SSF53807">
    <property type="entry name" value="Helical backbone' metal receptor"/>
    <property type="match status" value="1"/>
</dbReference>
<dbReference type="PRINTS" id="PR00691">
    <property type="entry name" value="ADHESINB"/>
</dbReference>
<dbReference type="PROSITE" id="PS51257">
    <property type="entry name" value="PROKAR_LIPOPROTEIN"/>
    <property type="match status" value="1"/>
</dbReference>
<evidence type="ECO:0000256" key="2">
    <source>
        <dbReference type="ARBA" id="ARBA00022448"/>
    </source>
</evidence>
<dbReference type="GO" id="GO:0030001">
    <property type="term" value="P:metal ion transport"/>
    <property type="evidence" value="ECO:0007669"/>
    <property type="project" value="InterPro"/>
</dbReference>
<dbReference type="Proteomes" id="UP000591071">
    <property type="component" value="Unassembled WGS sequence"/>
</dbReference>
<comment type="similarity">
    <text evidence="1 4">Belongs to the bacterial solute-binding protein 9 family.</text>
</comment>
<dbReference type="GO" id="GO:0007155">
    <property type="term" value="P:cell adhesion"/>
    <property type="evidence" value="ECO:0007669"/>
    <property type="project" value="InterPro"/>
</dbReference>
<dbReference type="InterPro" id="IPR006129">
    <property type="entry name" value="AdhesinB"/>
</dbReference>
<name>A0A848BQC7_9FIRM</name>
<evidence type="ECO:0000256" key="3">
    <source>
        <dbReference type="ARBA" id="ARBA00022729"/>
    </source>
</evidence>
<dbReference type="EMBL" id="JABAFG010000001">
    <property type="protein sequence ID" value="NME27058.1"/>
    <property type="molecule type" value="Genomic_DNA"/>
</dbReference>
<keyword evidence="2 4" id="KW-0813">Transport</keyword>
<dbReference type="RefSeq" id="WP_170086984.1">
    <property type="nucleotide sequence ID" value="NZ_JABAFG010000001.1"/>
</dbReference>
<dbReference type="InterPro" id="IPR006128">
    <property type="entry name" value="Lipoprotein_PsaA-like"/>
</dbReference>
<evidence type="ECO:0000256" key="4">
    <source>
        <dbReference type="RuleBase" id="RU003512"/>
    </source>
</evidence>
<comment type="caution">
    <text evidence="5">The sequence shown here is derived from an EMBL/GenBank/DDBJ whole genome shotgun (WGS) entry which is preliminary data.</text>
</comment>
<dbReference type="GO" id="GO:0046872">
    <property type="term" value="F:metal ion binding"/>
    <property type="evidence" value="ECO:0007669"/>
    <property type="project" value="InterPro"/>
</dbReference>
<dbReference type="PRINTS" id="PR00690">
    <property type="entry name" value="ADHESNFAMILY"/>
</dbReference>